<dbReference type="EMBL" id="JADYXP020000027">
    <property type="protein sequence ID" value="KAL0099547.1"/>
    <property type="molecule type" value="Genomic_DNA"/>
</dbReference>
<dbReference type="AlphaFoldDB" id="A0AAW2ECL5"/>
<sequence>MALISNMDMNDDIFDNMMEIENERQPSPCDKETAAQQQPSSRPKKTAAQQPKLIVVRRDETGHHAVLEEPAPAEPTKEDLLKRIKELEEMVKKRK</sequence>
<feature type="compositionally biased region" description="Basic and acidic residues" evidence="1">
    <location>
        <begin position="23"/>
        <end position="33"/>
    </location>
</feature>
<reference evidence="2 3" key="1">
    <citation type="submission" date="2023-03" db="EMBL/GenBank/DDBJ databases">
        <title>High recombination rates correlate with genetic variation in Cardiocondyla obscurior ants.</title>
        <authorList>
            <person name="Errbii M."/>
        </authorList>
    </citation>
    <scope>NUCLEOTIDE SEQUENCE [LARGE SCALE GENOMIC DNA]</scope>
    <source>
        <strain evidence="2">Alpha-2009</strain>
        <tissue evidence="2">Whole body</tissue>
    </source>
</reference>
<evidence type="ECO:0000313" key="3">
    <source>
        <dbReference type="Proteomes" id="UP001430953"/>
    </source>
</evidence>
<proteinExistence type="predicted"/>
<name>A0AAW2ECL5_9HYME</name>
<evidence type="ECO:0000256" key="1">
    <source>
        <dbReference type="SAM" id="MobiDB-lite"/>
    </source>
</evidence>
<dbReference type="Proteomes" id="UP001430953">
    <property type="component" value="Unassembled WGS sequence"/>
</dbReference>
<keyword evidence="3" id="KW-1185">Reference proteome</keyword>
<protein>
    <submittedName>
        <fullName evidence="2">Uncharacterized protein</fullName>
    </submittedName>
</protein>
<evidence type="ECO:0000313" key="2">
    <source>
        <dbReference type="EMBL" id="KAL0099547.1"/>
    </source>
</evidence>
<comment type="caution">
    <text evidence="2">The sequence shown here is derived from an EMBL/GenBank/DDBJ whole genome shotgun (WGS) entry which is preliminary data.</text>
</comment>
<feature type="region of interest" description="Disordered" evidence="1">
    <location>
        <begin position="23"/>
        <end position="52"/>
    </location>
</feature>
<accession>A0AAW2ECL5</accession>
<gene>
    <name evidence="2" type="ORF">PUN28_019750</name>
</gene>
<organism evidence="2 3">
    <name type="scientific">Cardiocondyla obscurior</name>
    <dbReference type="NCBI Taxonomy" id="286306"/>
    <lineage>
        <taxon>Eukaryota</taxon>
        <taxon>Metazoa</taxon>
        <taxon>Ecdysozoa</taxon>
        <taxon>Arthropoda</taxon>
        <taxon>Hexapoda</taxon>
        <taxon>Insecta</taxon>
        <taxon>Pterygota</taxon>
        <taxon>Neoptera</taxon>
        <taxon>Endopterygota</taxon>
        <taxon>Hymenoptera</taxon>
        <taxon>Apocrita</taxon>
        <taxon>Aculeata</taxon>
        <taxon>Formicoidea</taxon>
        <taxon>Formicidae</taxon>
        <taxon>Myrmicinae</taxon>
        <taxon>Cardiocondyla</taxon>
    </lineage>
</organism>